<dbReference type="Pfam" id="PF09169">
    <property type="entry name" value="BRCA-2_helical"/>
    <property type="match status" value="1"/>
</dbReference>
<name>A0AAV2Q173_MEGNR</name>
<dbReference type="GO" id="GO:0005634">
    <property type="term" value="C:nucleus"/>
    <property type="evidence" value="ECO:0007669"/>
    <property type="project" value="TreeGrafter"/>
</dbReference>
<gene>
    <name evidence="4" type="ORF">MNOR_LOCUS7251</name>
</gene>
<dbReference type="Pfam" id="PF09103">
    <property type="entry name" value="BRCA-2_OB1"/>
    <property type="match status" value="1"/>
</dbReference>
<dbReference type="GO" id="GO:0006355">
    <property type="term" value="P:regulation of DNA-templated transcription"/>
    <property type="evidence" value="ECO:0007669"/>
    <property type="project" value="TreeGrafter"/>
</dbReference>
<feature type="domain" description="BRCA2 OB1" evidence="1">
    <location>
        <begin position="222"/>
        <end position="346"/>
    </location>
</feature>
<dbReference type="InterPro" id="IPR015525">
    <property type="entry name" value="BRCA2"/>
</dbReference>
<reference evidence="4 5" key="1">
    <citation type="submission" date="2024-05" db="EMBL/GenBank/DDBJ databases">
        <authorList>
            <person name="Wallberg A."/>
        </authorList>
    </citation>
    <scope>NUCLEOTIDE SEQUENCE [LARGE SCALE GENOMIC DNA]</scope>
</reference>
<dbReference type="EMBL" id="CAXKWB010003149">
    <property type="protein sequence ID" value="CAL4068449.1"/>
    <property type="molecule type" value="Genomic_DNA"/>
</dbReference>
<evidence type="ECO:0000259" key="2">
    <source>
        <dbReference type="Pfam" id="PF09104"/>
    </source>
</evidence>
<feature type="non-terminal residue" evidence="4">
    <location>
        <position position="1"/>
    </location>
</feature>
<dbReference type="InterPro" id="IPR015187">
    <property type="entry name" value="BRCA2_OB_1"/>
</dbReference>
<accession>A0AAV2Q173</accession>
<dbReference type="InterPro" id="IPR036315">
    <property type="entry name" value="BRCA2_hlx_sf"/>
</dbReference>
<dbReference type="SUPFAM" id="SSF81878">
    <property type="entry name" value="BRCA2 tower domain"/>
    <property type="match status" value="1"/>
</dbReference>
<evidence type="ECO:0000259" key="1">
    <source>
        <dbReference type="Pfam" id="PF09103"/>
    </source>
</evidence>
<dbReference type="Proteomes" id="UP001497623">
    <property type="component" value="Unassembled WGS sequence"/>
</dbReference>
<dbReference type="AlphaFoldDB" id="A0AAV2Q173"/>
<dbReference type="PANTHER" id="PTHR11289">
    <property type="entry name" value="BREAST CANCER TYPE 2 SUSCEPTIBILITY PROTEIN BRCA2"/>
    <property type="match status" value="1"/>
</dbReference>
<evidence type="ECO:0000313" key="5">
    <source>
        <dbReference type="Proteomes" id="UP001497623"/>
    </source>
</evidence>
<sequence>KKRYRNESEELSGTPKRSKYEMVQDVSILSEGKNSIIVDKDQKDVIEEIIEERSMLKFKQSKAAKYKEKRSIALIPGSLSKLRAENKATRIKLNTLGPLKRIKNCSSYVYSMTPEKAEKFRFPIRSQEMATITCGDNCTLIPGEDECVGGGEVERGFFAMTGVQPKHVPDGWVLNHYKWIVWSLSGIERRLGHKLGRILNINNVLLRLKYRYDREIDKAERPVLRKITEQDDISQKSMVLCISSISTLKKSPNKPIDTNPKQINTAPGVIIHLTDGWYSVSASVDSAMCQLIQDGIVSLGTKLYIHGAEFGGVTSPCHPLDAPPTLRLKLHTNMVRRASWWSRLGVAALRGPLPSALAAIKGDGGTVGRITVTIARIYPMQYMEKNTAGGRTVFRGEKAHNRYLNQQIQQSEVEVHKIVAEVEKEFEKSQTSQSKGRGRLSRREISKLNSGQELAQLLEEAVDPSSLQDLLTPEQMEAARRYQQQMGEERQRKIHAEVQKRLYSQKKSYNFTPMCKMRIVDSAEDVAMVTIWRPNEELLQGLSEGLAVNINYLQANGSRQGTMQLTASKLTHWEPLLGSSAPQNLPDVTRTATALCLFSPGYNRADYGEVDLVGVVFRVNISCQLIYLVDHCGNIISLKVWGGVKECGYEEMTKDGTILCIRNGSWRGHSGGRFCLVHVTELTVLSCAPRMPHLLEAQQHLKDSIKDMQVLLHEANSFLDKQFDQRAFQVNNESVEKQNHSTSLVSAEDNIVNIQGKCNVKSGDVKKSESSESLPKLQDVRQREIKSKMQTLQQFGTPNASIRTLHSPVSARLNKPFRAPLRNIEKNNT</sequence>
<evidence type="ECO:0008006" key="6">
    <source>
        <dbReference type="Google" id="ProtNLM"/>
    </source>
</evidence>
<protein>
    <recommendedName>
        <fullName evidence="6">Breast cancer type 2 susceptibility protein</fullName>
    </recommendedName>
</protein>
<evidence type="ECO:0000259" key="3">
    <source>
        <dbReference type="Pfam" id="PF09169"/>
    </source>
</evidence>
<keyword evidence="5" id="KW-1185">Reference proteome</keyword>
<dbReference type="SUPFAM" id="SSF81872">
    <property type="entry name" value="BRCA2 helical domain"/>
    <property type="match status" value="1"/>
</dbReference>
<dbReference type="PANTHER" id="PTHR11289:SF0">
    <property type="entry name" value="BREAST CANCER TYPE 2 SUSCEPTIBILITY PROTEIN"/>
    <property type="match status" value="1"/>
</dbReference>
<comment type="caution">
    <text evidence="4">The sequence shown here is derived from an EMBL/GenBank/DDBJ whole genome shotgun (WGS) entry which is preliminary data.</text>
</comment>
<feature type="domain" description="BRCA2 OB3" evidence="2">
    <location>
        <begin position="604"/>
        <end position="722"/>
    </location>
</feature>
<proteinExistence type="predicted"/>
<organism evidence="4 5">
    <name type="scientific">Meganyctiphanes norvegica</name>
    <name type="common">Northern krill</name>
    <name type="synonym">Thysanopoda norvegica</name>
    <dbReference type="NCBI Taxonomy" id="48144"/>
    <lineage>
        <taxon>Eukaryota</taxon>
        <taxon>Metazoa</taxon>
        <taxon>Ecdysozoa</taxon>
        <taxon>Arthropoda</taxon>
        <taxon>Crustacea</taxon>
        <taxon>Multicrustacea</taxon>
        <taxon>Malacostraca</taxon>
        <taxon>Eumalacostraca</taxon>
        <taxon>Eucarida</taxon>
        <taxon>Euphausiacea</taxon>
        <taxon>Euphausiidae</taxon>
        <taxon>Meganyctiphanes</taxon>
    </lineage>
</organism>
<dbReference type="Pfam" id="PF09104">
    <property type="entry name" value="BRCA-2_OB3"/>
    <property type="match status" value="1"/>
</dbReference>
<evidence type="ECO:0000313" key="4">
    <source>
        <dbReference type="EMBL" id="CAL4068449.1"/>
    </source>
</evidence>
<dbReference type="GO" id="GO:0000724">
    <property type="term" value="P:double-strand break repair via homologous recombination"/>
    <property type="evidence" value="ECO:0007669"/>
    <property type="project" value="InterPro"/>
</dbReference>
<dbReference type="Gene3D" id="2.40.50.140">
    <property type="entry name" value="Nucleic acid-binding proteins"/>
    <property type="match status" value="4"/>
</dbReference>
<dbReference type="InterPro" id="IPR012340">
    <property type="entry name" value="NA-bd_OB-fold"/>
</dbReference>
<feature type="domain" description="Breast cancer type 2 susceptibility protein helical" evidence="3">
    <location>
        <begin position="59"/>
        <end position="218"/>
    </location>
</feature>
<dbReference type="InterPro" id="IPR015252">
    <property type="entry name" value="BRCA2_hlx"/>
</dbReference>
<dbReference type="InterPro" id="IPR015188">
    <property type="entry name" value="BRCA2_OB_3"/>
</dbReference>
<dbReference type="SUPFAM" id="SSF50249">
    <property type="entry name" value="Nucleic acid-binding proteins"/>
    <property type="match status" value="3"/>
</dbReference>